<sequence length="240" mass="26552">MNVAIESEAYSLHLASAILLYQDRQKHIRYASHHAITQDEAGKAHIEPGTGISSAALEKAYSELMGSQNLFYLEERVLAYNGSTFIVWLPPKPRKVYFDAPEPMGKREGITPHPGLVFAIYPGSDVRIFAVKGPQRPTPETKLYLAPYLNIYGDNGSICMGNVQAPDPSPDSIDAWESAFFNSYFTHANYGIRTSYPGGIYSLWNDLLDGMHTTFPEQVLVSPKGEADFLLSELLGDTST</sequence>
<evidence type="ECO:0008006" key="5">
    <source>
        <dbReference type="Google" id="ProtNLM"/>
    </source>
</evidence>
<reference evidence="3 4" key="1">
    <citation type="submission" date="2016-06" db="EMBL/GenBank/DDBJ databases">
        <title>Gene turnover analysis identifies the evolutionary adaptation of the extremophile Acidithiobacillus caldus.</title>
        <authorList>
            <person name="Zhang X."/>
        </authorList>
    </citation>
    <scope>NUCLEOTIDE SEQUENCE [LARGE SCALE GENOMIC DNA]</scope>
    <source>
        <strain evidence="1 3">DX</strain>
        <strain evidence="2 4">S1</strain>
    </source>
</reference>
<dbReference type="AlphaFoldDB" id="A0A1E7Z0Z8"/>
<accession>A0A1E7Z0Z8</accession>
<dbReference type="RefSeq" id="WP_014003273.1">
    <property type="nucleotide sequence ID" value="NZ_LZYE01000338.1"/>
</dbReference>
<gene>
    <name evidence="1" type="ORF">BAE27_11875</name>
    <name evidence="2" type="ORF">BAE30_01990</name>
</gene>
<dbReference type="Pfam" id="PF14460">
    <property type="entry name" value="Prok-E2_D"/>
    <property type="match status" value="1"/>
</dbReference>
<name>A0A1E7Z0Z8_9PROT</name>
<evidence type="ECO:0000313" key="2">
    <source>
        <dbReference type="EMBL" id="OFC62432.1"/>
    </source>
</evidence>
<proteinExistence type="predicted"/>
<dbReference type="Proteomes" id="UP000175616">
    <property type="component" value="Unassembled WGS sequence"/>
</dbReference>
<dbReference type="InterPro" id="IPR022280">
    <property type="entry name" value="PRTRC_protein-B"/>
</dbReference>
<organism evidence="2 4">
    <name type="scientific">Acidithiobacillus caldus</name>
    <dbReference type="NCBI Taxonomy" id="33059"/>
    <lineage>
        <taxon>Bacteria</taxon>
        <taxon>Pseudomonadati</taxon>
        <taxon>Pseudomonadota</taxon>
        <taxon>Acidithiobacillia</taxon>
        <taxon>Acidithiobacillales</taxon>
        <taxon>Acidithiobacillaceae</taxon>
        <taxon>Acidithiobacillus</taxon>
    </lineage>
</organism>
<protein>
    <recommendedName>
        <fullName evidence="5">PRTRC system protein B</fullName>
    </recommendedName>
</protein>
<dbReference type="NCBIfam" id="TIGR03737">
    <property type="entry name" value="PRTRC_B"/>
    <property type="match status" value="1"/>
</dbReference>
<evidence type="ECO:0000313" key="3">
    <source>
        <dbReference type="Proteomes" id="UP000175616"/>
    </source>
</evidence>
<comment type="caution">
    <text evidence="2">The sequence shown here is derived from an EMBL/GenBank/DDBJ whole genome shotgun (WGS) entry which is preliminary data.</text>
</comment>
<dbReference type="GeneID" id="92932041"/>
<dbReference type="OMA" id="WRDMLDG"/>
<dbReference type="Proteomes" id="UP000175707">
    <property type="component" value="Unassembled WGS sequence"/>
</dbReference>
<dbReference type="InterPro" id="IPR032787">
    <property type="entry name" value="Prok-E2_D"/>
</dbReference>
<dbReference type="EMBL" id="LZYE01000338">
    <property type="protein sequence ID" value="OFC30365.1"/>
    <property type="molecule type" value="Genomic_DNA"/>
</dbReference>
<dbReference type="EMBL" id="LZYH01000248">
    <property type="protein sequence ID" value="OFC62432.1"/>
    <property type="molecule type" value="Genomic_DNA"/>
</dbReference>
<evidence type="ECO:0000313" key="1">
    <source>
        <dbReference type="EMBL" id="OFC30365.1"/>
    </source>
</evidence>
<evidence type="ECO:0000313" key="4">
    <source>
        <dbReference type="Proteomes" id="UP000175707"/>
    </source>
</evidence>